<feature type="region of interest" description="Disordered" evidence="1">
    <location>
        <begin position="326"/>
        <end position="483"/>
    </location>
</feature>
<evidence type="ECO:0000313" key="3">
    <source>
        <dbReference type="WBParaSite" id="GPLIN_000006400"/>
    </source>
</evidence>
<dbReference type="WBParaSite" id="GPLIN_000006400">
    <property type="protein sequence ID" value="GPLIN_000006400"/>
    <property type="gene ID" value="GPLIN_000006400"/>
</dbReference>
<name>A0A183BHI6_GLOPA</name>
<sequence length="573" mass="64995">MISPTFNSLEWTLEEKIRLLELFIDKDSGVWEDRANALQEEFREKRPSDFFTQTSVKRELNNIFNKPNPEHHIFGLPMHPRGKEAAELWLKHFRKELDEWRVRQRQLFMVTMRKQLDLIRRYQHGKLPKQELDALLVEARERDAQRPDKEQYEAKIKGQMAKAYVGDVKNVRTFTDYFRFLRGVRIPTPARSPSPVIALEEKPKTEIIANSFQGEPVGEKEQDEAVTSLCISLDKSKEFPPPIWESEARHNLRPLAEFESVELQTRVAKYAEANQNCLLAKSGPEEFKEHKISIRVVECIENGIPIIAKGRGKAFETKDVKKAVVGQEESAGTSPKQQRLPRALQVAAATPPTEKPKTRKRKHEASDETDAELDKPGEKRLRRSSKTVPETKDVKKAVVGQEESAGTSPKQQRLPRALQVAAATPPTEKPKTRKRKLELSGDEAKDTDAESDKPTEKRSRRSDKIESDQSVSSTSFSSPVSSQPLISEVAAAAKLRSQLRRAAIASATPSPAVDSVADNRLFLKPGKLSSTEIIPKQILLTLWRDIHSHRHAPVFSYPVSEELVRGYHTAIKK</sequence>
<feature type="compositionally biased region" description="Basic and acidic residues" evidence="1">
    <location>
        <begin position="437"/>
        <end position="467"/>
    </location>
</feature>
<proteinExistence type="predicted"/>
<protein>
    <submittedName>
        <fullName evidence="3">Bromo domain-containing protein</fullName>
    </submittedName>
</protein>
<dbReference type="Proteomes" id="UP000050741">
    <property type="component" value="Unassembled WGS sequence"/>
</dbReference>
<accession>A0A183BHI6</accession>
<evidence type="ECO:0000313" key="2">
    <source>
        <dbReference type="Proteomes" id="UP000050741"/>
    </source>
</evidence>
<organism evidence="2 3">
    <name type="scientific">Globodera pallida</name>
    <name type="common">Potato cyst nematode worm</name>
    <name type="synonym">Heterodera pallida</name>
    <dbReference type="NCBI Taxonomy" id="36090"/>
    <lineage>
        <taxon>Eukaryota</taxon>
        <taxon>Metazoa</taxon>
        <taxon>Ecdysozoa</taxon>
        <taxon>Nematoda</taxon>
        <taxon>Chromadorea</taxon>
        <taxon>Rhabditida</taxon>
        <taxon>Tylenchina</taxon>
        <taxon>Tylenchomorpha</taxon>
        <taxon>Tylenchoidea</taxon>
        <taxon>Heteroderidae</taxon>
        <taxon>Heteroderinae</taxon>
        <taxon>Globodera</taxon>
    </lineage>
</organism>
<reference evidence="3" key="3">
    <citation type="submission" date="2016-06" db="UniProtKB">
        <authorList>
            <consortium name="WormBaseParasite"/>
        </authorList>
    </citation>
    <scope>IDENTIFICATION</scope>
</reference>
<reference evidence="2" key="2">
    <citation type="submission" date="2014-05" db="EMBL/GenBank/DDBJ databases">
        <title>The genome and life-stage specific transcriptomes of Globodera pallida elucidate key aspects of plant parasitism by a cyst nematode.</title>
        <authorList>
            <person name="Cotton J.A."/>
            <person name="Lilley C.J."/>
            <person name="Jones L.M."/>
            <person name="Kikuchi T."/>
            <person name="Reid A.J."/>
            <person name="Thorpe P."/>
            <person name="Tsai I.J."/>
            <person name="Beasley H."/>
            <person name="Blok V."/>
            <person name="Cock P.J.A."/>
            <person name="Van den Akker S.E."/>
            <person name="Holroyd N."/>
            <person name="Hunt M."/>
            <person name="Mantelin S."/>
            <person name="Naghra H."/>
            <person name="Pain A."/>
            <person name="Palomares-Rius J.E."/>
            <person name="Zarowiecki M."/>
            <person name="Berriman M."/>
            <person name="Jones J.T."/>
            <person name="Urwin P.E."/>
        </authorList>
    </citation>
    <scope>NUCLEOTIDE SEQUENCE [LARGE SCALE GENOMIC DNA]</scope>
    <source>
        <strain evidence="2">Lindley</strain>
    </source>
</reference>
<keyword evidence="2" id="KW-1185">Reference proteome</keyword>
<reference evidence="2" key="1">
    <citation type="submission" date="2013-12" db="EMBL/GenBank/DDBJ databases">
        <authorList>
            <person name="Aslett M."/>
        </authorList>
    </citation>
    <scope>NUCLEOTIDE SEQUENCE [LARGE SCALE GENOMIC DNA]</scope>
    <source>
        <strain evidence="2">Lindley</strain>
    </source>
</reference>
<dbReference type="AlphaFoldDB" id="A0A183BHI6"/>
<evidence type="ECO:0000256" key="1">
    <source>
        <dbReference type="SAM" id="MobiDB-lite"/>
    </source>
</evidence>
<feature type="compositionally biased region" description="Low complexity" evidence="1">
    <location>
        <begin position="468"/>
        <end position="483"/>
    </location>
</feature>